<reference evidence="2" key="2">
    <citation type="journal article" date="2021" name="Microorganisms">
        <title>Extensive Genome Exploration of Clostridium botulinum Group III Field Strains.</title>
        <authorList>
            <person name="Fillo S."/>
            <person name="Giordani F."/>
            <person name="Tonon E."/>
            <person name="Drigo I."/>
            <person name="Anselmo A."/>
            <person name="Fortunato A."/>
            <person name="Lista F."/>
            <person name="Bano L."/>
        </authorList>
    </citation>
    <scope>NUCLEOTIDE SEQUENCE</scope>
    <source>
        <strain evidence="2">IZSVe-TV_9877_3_12</strain>
    </source>
</reference>
<dbReference type="AlphaFoldDB" id="A0A9Q3Z183"/>
<feature type="transmembrane region" description="Helical" evidence="1">
    <location>
        <begin position="66"/>
        <end position="86"/>
    </location>
</feature>
<organism evidence="2 3">
    <name type="scientific">Clostridium botulinum C</name>
    <dbReference type="NCBI Taxonomy" id="36828"/>
    <lineage>
        <taxon>Bacteria</taxon>
        <taxon>Bacillati</taxon>
        <taxon>Bacillota</taxon>
        <taxon>Clostridia</taxon>
        <taxon>Eubacteriales</taxon>
        <taxon>Clostridiaceae</taxon>
        <taxon>Clostridium</taxon>
    </lineage>
</organism>
<name>A0A9Q3Z183_CLOBO</name>
<evidence type="ECO:0000256" key="1">
    <source>
        <dbReference type="SAM" id="Phobius"/>
    </source>
</evidence>
<keyword evidence="1" id="KW-1133">Transmembrane helix</keyword>
<dbReference type="RefSeq" id="WP_004445174.1">
    <property type="nucleotide sequence ID" value="NZ_JAAMYB010000021.1"/>
</dbReference>
<keyword evidence="1" id="KW-0812">Transmembrane</keyword>
<comment type="caution">
    <text evidence="2">The sequence shown here is derived from an EMBL/GenBank/DDBJ whole genome shotgun (WGS) entry which is preliminary data.</text>
</comment>
<accession>A0A9Q3Z183</accession>
<dbReference type="GeneID" id="66319386"/>
<feature type="transmembrane region" description="Helical" evidence="1">
    <location>
        <begin position="12"/>
        <end position="30"/>
    </location>
</feature>
<keyword evidence="1" id="KW-0472">Membrane</keyword>
<dbReference type="EMBL" id="JAAMYB010000021">
    <property type="protein sequence ID" value="MCD3196000.1"/>
    <property type="molecule type" value="Genomic_DNA"/>
</dbReference>
<dbReference type="Proteomes" id="UP000813637">
    <property type="component" value="Unassembled WGS sequence"/>
</dbReference>
<evidence type="ECO:0000313" key="3">
    <source>
        <dbReference type="Proteomes" id="UP000813637"/>
    </source>
</evidence>
<gene>
    <name evidence="2" type="ORF">G8S53_12070</name>
</gene>
<protein>
    <submittedName>
        <fullName evidence="2">Uncharacterized protein</fullName>
    </submittedName>
</protein>
<proteinExistence type="predicted"/>
<evidence type="ECO:0000313" key="2">
    <source>
        <dbReference type="EMBL" id="MCD3196000.1"/>
    </source>
</evidence>
<sequence length="88" mass="10021">MKFIESIDPFLMQLVIVPLIVIGLGVLVAYNIKNILIGPLITLFLNSLYEIWYIKHYCPGSEISLSSWNIILPMISFTISLIVVLIRE</sequence>
<feature type="transmembrane region" description="Helical" evidence="1">
    <location>
        <begin position="35"/>
        <end position="54"/>
    </location>
</feature>
<reference evidence="2" key="1">
    <citation type="submission" date="2020-02" db="EMBL/GenBank/DDBJ databases">
        <authorList>
            <person name="Fillo S."/>
            <person name="Giordani F."/>
            <person name="Tonon E."/>
            <person name="Drigo I."/>
            <person name="Anselmo A."/>
            <person name="Fortunato A."/>
            <person name="Bano L."/>
            <person name="Lista F."/>
        </authorList>
    </citation>
    <scope>NUCLEOTIDE SEQUENCE</scope>
    <source>
        <strain evidence="2">IZSVe-TV_9877_3_12</strain>
    </source>
</reference>